<dbReference type="RefSeq" id="WP_106757335.1">
    <property type="nucleotide sequence ID" value="NZ_PXWF02000155.1"/>
</dbReference>
<feature type="transmembrane region" description="Helical" evidence="1">
    <location>
        <begin position="12"/>
        <end position="28"/>
    </location>
</feature>
<dbReference type="Proteomes" id="UP000241421">
    <property type="component" value="Unassembled WGS sequence"/>
</dbReference>
<evidence type="ECO:0000256" key="1">
    <source>
        <dbReference type="SAM" id="Phobius"/>
    </source>
</evidence>
<keyword evidence="1" id="KW-1133">Transmembrane helix</keyword>
<keyword evidence="1" id="KW-0812">Transmembrane</keyword>
<evidence type="ECO:0000313" key="4">
    <source>
        <dbReference type="Proteomes" id="UP000241421"/>
    </source>
</evidence>
<dbReference type="InterPro" id="IPR054331">
    <property type="entry name" value="LiaF_TM"/>
</dbReference>
<evidence type="ECO:0000313" key="3">
    <source>
        <dbReference type="EMBL" id="PWF48693.1"/>
    </source>
</evidence>
<dbReference type="PANTHER" id="PTHR40763">
    <property type="entry name" value="MEMBRANE PROTEIN-RELATED"/>
    <property type="match status" value="1"/>
</dbReference>
<feature type="transmembrane region" description="Helical" evidence="1">
    <location>
        <begin position="63"/>
        <end position="79"/>
    </location>
</feature>
<dbReference type="EMBL" id="PXWF02000155">
    <property type="protein sequence ID" value="PWF48693.1"/>
    <property type="molecule type" value="Genomic_DNA"/>
</dbReference>
<organism evidence="3 4">
    <name type="scientific">Massilia glaciei</name>
    <dbReference type="NCBI Taxonomy" id="1524097"/>
    <lineage>
        <taxon>Bacteria</taxon>
        <taxon>Pseudomonadati</taxon>
        <taxon>Pseudomonadota</taxon>
        <taxon>Betaproteobacteria</taxon>
        <taxon>Burkholderiales</taxon>
        <taxon>Oxalobacteraceae</taxon>
        <taxon>Telluria group</taxon>
        <taxon>Massilia</taxon>
    </lineage>
</organism>
<sequence>MKTEINKSLPGQVMLGIAVVGVGVLYLLDNLGIISFRNEVGILPIALIVFGVIKLFDTKAPNGYLFGAALIAIGVFLVLRKLGLPYFNLRSLWPLILIGLGASVIYKALKGRSRIATGMPDGSVSDDSVIDATAILGGFERRITTQNFRGGEATAIMGGCELDLREASIEGEAVLNVVAVLGGITLKTPPDWTVILHGTPILGGFEEKTAKPPNANKRLIITGYAIMGGVEVRN</sequence>
<keyword evidence="1" id="KW-0472">Membrane</keyword>
<evidence type="ECO:0000259" key="2">
    <source>
        <dbReference type="Pfam" id="PF22570"/>
    </source>
</evidence>
<feature type="transmembrane region" description="Helical" evidence="1">
    <location>
        <begin position="40"/>
        <end position="56"/>
    </location>
</feature>
<comment type="caution">
    <text evidence="3">The sequence shown here is derived from an EMBL/GenBank/DDBJ whole genome shotgun (WGS) entry which is preliminary data.</text>
</comment>
<reference evidence="3 4" key="1">
    <citation type="submission" date="2018-04" db="EMBL/GenBank/DDBJ databases">
        <title>Massilia violaceinigra sp. nov., a novel purple-pigmented bacterium isolated from Tianshan glacier, Xinjiang, China.</title>
        <authorList>
            <person name="Wang H."/>
        </authorList>
    </citation>
    <scope>NUCLEOTIDE SEQUENCE [LARGE SCALE GENOMIC DNA]</scope>
    <source>
        <strain evidence="3 4">B448-2</strain>
    </source>
</reference>
<dbReference type="Pfam" id="PF22570">
    <property type="entry name" value="LiaF-TM"/>
    <property type="match status" value="1"/>
</dbReference>
<gene>
    <name evidence="3" type="ORF">C7C56_010310</name>
</gene>
<dbReference type="AlphaFoldDB" id="A0A2U2HMG9"/>
<accession>A0A2U2HMG9</accession>
<feature type="domain" description="LiaF transmembrane" evidence="2">
    <location>
        <begin position="15"/>
        <end position="108"/>
    </location>
</feature>
<dbReference type="OrthoDB" id="129627at2"/>
<feature type="transmembrane region" description="Helical" evidence="1">
    <location>
        <begin position="91"/>
        <end position="109"/>
    </location>
</feature>
<protein>
    <recommendedName>
        <fullName evidence="2">LiaF transmembrane domain-containing protein</fullName>
    </recommendedName>
</protein>
<dbReference type="PANTHER" id="PTHR40763:SF5">
    <property type="entry name" value="MEMBRANE PROTEIN"/>
    <property type="match status" value="1"/>
</dbReference>
<keyword evidence="4" id="KW-1185">Reference proteome</keyword>
<proteinExistence type="predicted"/>
<name>A0A2U2HMG9_9BURK</name>